<comment type="caution">
    <text evidence="4">The sequence shown here is derived from an EMBL/GenBank/DDBJ whole genome shotgun (WGS) entry which is preliminary data.</text>
</comment>
<gene>
    <name evidence="4" type="primary">moeB</name>
    <name evidence="4" type="ORF">ML536_16810</name>
</gene>
<evidence type="ECO:0000256" key="2">
    <source>
        <dbReference type="SAM" id="MobiDB-lite"/>
    </source>
</evidence>
<evidence type="ECO:0000313" key="4">
    <source>
        <dbReference type="EMBL" id="MCI0128495.1"/>
    </source>
</evidence>
<feature type="domain" description="THIF-type NAD/FAD binding fold" evidence="3">
    <location>
        <begin position="33"/>
        <end position="264"/>
    </location>
</feature>
<dbReference type="GO" id="GO:0008146">
    <property type="term" value="F:sulfotransferase activity"/>
    <property type="evidence" value="ECO:0007669"/>
    <property type="project" value="TreeGrafter"/>
</dbReference>
<reference evidence="4" key="1">
    <citation type="submission" date="2022-03" db="EMBL/GenBank/DDBJ databases">
        <title>The complete genome sequence of a Methyloterrigena soli.</title>
        <authorList>
            <person name="Zi Z."/>
        </authorList>
    </citation>
    <scope>NUCLEOTIDE SEQUENCE</scope>
    <source>
        <strain evidence="4">M48</strain>
    </source>
</reference>
<organism evidence="4 5">
    <name type="scientific">Paradevosia shaoguanensis</name>
    <dbReference type="NCBI Taxonomy" id="1335043"/>
    <lineage>
        <taxon>Bacteria</taxon>
        <taxon>Pseudomonadati</taxon>
        <taxon>Pseudomonadota</taxon>
        <taxon>Alphaproteobacteria</taxon>
        <taxon>Hyphomicrobiales</taxon>
        <taxon>Devosiaceae</taxon>
        <taxon>Paradevosia</taxon>
    </lineage>
</organism>
<dbReference type="Pfam" id="PF00899">
    <property type="entry name" value="ThiF"/>
    <property type="match status" value="1"/>
</dbReference>
<dbReference type="Proteomes" id="UP001156140">
    <property type="component" value="Unassembled WGS sequence"/>
</dbReference>
<keyword evidence="5" id="KW-1185">Reference proteome</keyword>
<dbReference type="GO" id="GO:0004792">
    <property type="term" value="F:thiosulfate-cyanide sulfurtransferase activity"/>
    <property type="evidence" value="ECO:0007669"/>
    <property type="project" value="TreeGrafter"/>
</dbReference>
<dbReference type="PANTHER" id="PTHR10953:SF102">
    <property type="entry name" value="ADENYLYLTRANSFERASE AND SULFURTRANSFERASE MOCS3"/>
    <property type="match status" value="1"/>
</dbReference>
<feature type="region of interest" description="Disordered" evidence="2">
    <location>
        <begin position="1"/>
        <end position="22"/>
    </location>
</feature>
<proteinExistence type="inferred from homology"/>
<keyword evidence="4" id="KW-0548">Nucleotidyltransferase</keyword>
<dbReference type="NCBIfam" id="NF004281">
    <property type="entry name" value="PRK05690.1"/>
    <property type="match status" value="1"/>
</dbReference>
<dbReference type="AlphaFoldDB" id="A0AA41QPV4"/>
<keyword evidence="4" id="KW-0808">Transferase</keyword>
<dbReference type="EMBL" id="JALAZD010000002">
    <property type="protein sequence ID" value="MCI0128495.1"/>
    <property type="molecule type" value="Genomic_DNA"/>
</dbReference>
<dbReference type="FunFam" id="3.40.50.720:FF:000080">
    <property type="entry name" value="Thiazole biosynthesis adenylyltransferase ThiF"/>
    <property type="match status" value="1"/>
</dbReference>
<dbReference type="InterPro" id="IPR000594">
    <property type="entry name" value="ThiF_NAD_FAD-bd"/>
</dbReference>
<evidence type="ECO:0000256" key="1">
    <source>
        <dbReference type="ARBA" id="ARBA00009919"/>
    </source>
</evidence>
<evidence type="ECO:0000259" key="3">
    <source>
        <dbReference type="Pfam" id="PF00899"/>
    </source>
</evidence>
<accession>A0AA41QPV4</accession>
<sequence length="267" mass="27742">MPSALKGPTGAFSPCRWSTDVTEPLTPEETRRYARHIVLKGVGGEGQQKLKAARVGVIGAGGLGSPVIAYLAAAGVGTLVIVDDDAVSLSNLQRQIVHRSGDIGRAKAESAEGFVATLNAHVEVLPVVARLDGGNAASVLAGCDVIVEGTDRFDSRLVAAGAGEALRVPVVSGAVSMFDGQVTVFAPHRQDASGRAYPRFRDLYPDDPEEGDLPPCEVVGVLGAVTGVIGTLMAMEAIKLITGLGEPLLGRLLLYDGRAARFTELAY</sequence>
<dbReference type="InterPro" id="IPR045886">
    <property type="entry name" value="ThiF/MoeB/HesA"/>
</dbReference>
<comment type="similarity">
    <text evidence="1">Belongs to the HesA/MoeB/ThiF family.</text>
</comment>
<dbReference type="GO" id="GO:0008641">
    <property type="term" value="F:ubiquitin-like modifier activating enzyme activity"/>
    <property type="evidence" value="ECO:0007669"/>
    <property type="project" value="InterPro"/>
</dbReference>
<protein>
    <submittedName>
        <fullName evidence="4">Molybdopterin-synthase adenylyltransferase MoeB</fullName>
    </submittedName>
</protein>
<name>A0AA41QPV4_9HYPH</name>
<dbReference type="Gene3D" id="3.40.50.720">
    <property type="entry name" value="NAD(P)-binding Rossmann-like Domain"/>
    <property type="match status" value="1"/>
</dbReference>
<dbReference type="GO" id="GO:0005829">
    <property type="term" value="C:cytosol"/>
    <property type="evidence" value="ECO:0007669"/>
    <property type="project" value="TreeGrafter"/>
</dbReference>
<dbReference type="CDD" id="cd00757">
    <property type="entry name" value="ThiF_MoeB_HesA_family"/>
    <property type="match status" value="1"/>
</dbReference>
<dbReference type="GO" id="GO:0016779">
    <property type="term" value="F:nucleotidyltransferase activity"/>
    <property type="evidence" value="ECO:0007669"/>
    <property type="project" value="UniProtKB-KW"/>
</dbReference>
<dbReference type="PANTHER" id="PTHR10953">
    <property type="entry name" value="UBIQUITIN-ACTIVATING ENZYME E1"/>
    <property type="match status" value="1"/>
</dbReference>
<dbReference type="RefSeq" id="WP_281736642.1">
    <property type="nucleotide sequence ID" value="NZ_JAKETQ010000002.1"/>
</dbReference>
<evidence type="ECO:0000313" key="5">
    <source>
        <dbReference type="Proteomes" id="UP001156140"/>
    </source>
</evidence>
<dbReference type="InterPro" id="IPR035985">
    <property type="entry name" value="Ubiquitin-activating_enz"/>
</dbReference>
<dbReference type="SUPFAM" id="SSF69572">
    <property type="entry name" value="Activating enzymes of the ubiquitin-like proteins"/>
    <property type="match status" value="1"/>
</dbReference>